<keyword evidence="2" id="KW-1185">Reference proteome</keyword>
<reference evidence="1 2" key="1">
    <citation type="submission" date="2021-06" db="EMBL/GenBank/DDBJ databases">
        <authorList>
            <person name="Palmer J.M."/>
        </authorList>
    </citation>
    <scope>NUCLEOTIDE SEQUENCE [LARGE SCALE GENOMIC DNA]</scope>
    <source>
        <strain evidence="1 2">MEX-2019</strain>
        <tissue evidence="1">Muscle</tissue>
    </source>
</reference>
<dbReference type="Proteomes" id="UP001311232">
    <property type="component" value="Unassembled WGS sequence"/>
</dbReference>
<name>A0AAV9R901_9TELE</name>
<evidence type="ECO:0000313" key="2">
    <source>
        <dbReference type="Proteomes" id="UP001311232"/>
    </source>
</evidence>
<proteinExistence type="predicted"/>
<dbReference type="AlphaFoldDB" id="A0AAV9R901"/>
<protein>
    <submittedName>
        <fullName evidence="1">Uncharacterized protein</fullName>
    </submittedName>
</protein>
<comment type="caution">
    <text evidence="1">The sequence shown here is derived from an EMBL/GenBank/DDBJ whole genome shotgun (WGS) entry which is preliminary data.</text>
</comment>
<sequence length="117" mass="12821">MAEFSTQTKPNVIKRKMFRIFLSKLLLSAQNTTSYVNRAEEKLSGVTKLKKASTVNNGLTAANLRNWGVEWGGSLCRAGQSACYSCNHGNAVLLSFLQTRKNCSTRRCGDRVSAGNS</sequence>
<accession>A0AAV9R901</accession>
<organism evidence="1 2">
    <name type="scientific">Crenichthys baileyi</name>
    <name type="common">White River springfish</name>
    <dbReference type="NCBI Taxonomy" id="28760"/>
    <lineage>
        <taxon>Eukaryota</taxon>
        <taxon>Metazoa</taxon>
        <taxon>Chordata</taxon>
        <taxon>Craniata</taxon>
        <taxon>Vertebrata</taxon>
        <taxon>Euteleostomi</taxon>
        <taxon>Actinopterygii</taxon>
        <taxon>Neopterygii</taxon>
        <taxon>Teleostei</taxon>
        <taxon>Neoteleostei</taxon>
        <taxon>Acanthomorphata</taxon>
        <taxon>Ovalentaria</taxon>
        <taxon>Atherinomorphae</taxon>
        <taxon>Cyprinodontiformes</taxon>
        <taxon>Goodeidae</taxon>
        <taxon>Crenichthys</taxon>
    </lineage>
</organism>
<evidence type="ECO:0000313" key="1">
    <source>
        <dbReference type="EMBL" id="KAK5605758.1"/>
    </source>
</evidence>
<gene>
    <name evidence="1" type="ORF">CRENBAI_006567</name>
</gene>
<dbReference type="EMBL" id="JAHHUM010002166">
    <property type="protein sequence ID" value="KAK5605758.1"/>
    <property type="molecule type" value="Genomic_DNA"/>
</dbReference>